<reference evidence="1 2" key="1">
    <citation type="submission" date="2015-12" db="EMBL/GenBank/DDBJ databases">
        <title>Complete genome of Roseateles depolymerans KCTC 42856.</title>
        <authorList>
            <person name="Kim K.M."/>
        </authorList>
    </citation>
    <scope>NUCLEOTIDE SEQUENCE [LARGE SCALE GENOMIC DNA]</scope>
    <source>
        <strain evidence="1 2">KCTC 42856</strain>
    </source>
</reference>
<sequence length="246" mass="26838" precursor="true">MARHNPSADAFKKWQDGFADAPTDPKWQKWDCEIQLAVGEYNRHLAATPGYLPLDWLTIKGMIWVESGAAHSEWNRRVMQIGVEGDPGLASLLSGSEGGELIMPPNLKSRLTVGSVRTIPADNIRAGIGFLLMRHARFEFRNTPSADRQTYTVPVKPGDSLNKIARNNGTTVETLKRLNPGATVLRPGQTLSYEKASIQKTIAGWKSMNSISIADLYNGGGDATYARKLDFVAGLIRNTGAVACAQ</sequence>
<dbReference type="KEGG" id="rdp:RD2015_3922"/>
<dbReference type="STRING" id="76731.RD2015_3922"/>
<dbReference type="SUPFAM" id="SSF54106">
    <property type="entry name" value="LysM domain"/>
    <property type="match status" value="1"/>
</dbReference>
<dbReference type="CDD" id="cd00118">
    <property type="entry name" value="LysM"/>
    <property type="match status" value="1"/>
</dbReference>
<dbReference type="SMART" id="SM00257">
    <property type="entry name" value="LysM"/>
    <property type="match status" value="1"/>
</dbReference>
<dbReference type="OrthoDB" id="7282926at2"/>
<protein>
    <submittedName>
        <fullName evidence="1">Peptidoglycan-binding protein</fullName>
    </submittedName>
</protein>
<dbReference type="InterPro" id="IPR018392">
    <property type="entry name" value="LysM"/>
</dbReference>
<name>A0A0U3E540_9BURK</name>
<dbReference type="Pfam" id="PF01476">
    <property type="entry name" value="LysM"/>
    <property type="match status" value="1"/>
</dbReference>
<evidence type="ECO:0000313" key="2">
    <source>
        <dbReference type="Proteomes" id="UP000060699"/>
    </source>
</evidence>
<dbReference type="Proteomes" id="UP000060699">
    <property type="component" value="Chromosome"/>
</dbReference>
<dbReference type="PROSITE" id="PS51782">
    <property type="entry name" value="LYSM"/>
    <property type="match status" value="1"/>
</dbReference>
<evidence type="ECO:0000313" key="1">
    <source>
        <dbReference type="EMBL" id="ALV08373.1"/>
    </source>
</evidence>
<dbReference type="AlphaFoldDB" id="A0A0U3E540"/>
<accession>A0A0U3E540</accession>
<organism evidence="1 2">
    <name type="scientific">Roseateles depolymerans</name>
    <dbReference type="NCBI Taxonomy" id="76731"/>
    <lineage>
        <taxon>Bacteria</taxon>
        <taxon>Pseudomonadati</taxon>
        <taxon>Pseudomonadota</taxon>
        <taxon>Betaproteobacteria</taxon>
        <taxon>Burkholderiales</taxon>
        <taxon>Sphaerotilaceae</taxon>
        <taxon>Roseateles</taxon>
    </lineage>
</organism>
<dbReference type="EMBL" id="CP013729">
    <property type="protein sequence ID" value="ALV08373.1"/>
    <property type="molecule type" value="Genomic_DNA"/>
</dbReference>
<dbReference type="RefSeq" id="WP_058936348.1">
    <property type="nucleotide sequence ID" value="NZ_CP013729.1"/>
</dbReference>
<dbReference type="Gene3D" id="3.10.350.10">
    <property type="entry name" value="LysM domain"/>
    <property type="match status" value="1"/>
</dbReference>
<gene>
    <name evidence="1" type="ORF">RD2015_3922</name>
</gene>
<keyword evidence="2" id="KW-1185">Reference proteome</keyword>
<dbReference type="InterPro" id="IPR036779">
    <property type="entry name" value="LysM_dom_sf"/>
</dbReference>
<proteinExistence type="predicted"/>